<dbReference type="InterPro" id="IPR021747">
    <property type="entry name" value="DUF3313"/>
</dbReference>
<gene>
    <name evidence="2" type="ORF">WS90_13820</name>
</gene>
<reference evidence="2 3" key="1">
    <citation type="submission" date="2015-11" db="EMBL/GenBank/DDBJ databases">
        <title>Expanding the genomic diversity of Burkholderia species for the development of highly accurate diagnostics.</title>
        <authorList>
            <person name="Sahl J."/>
            <person name="Keim P."/>
            <person name="Wagner D."/>
        </authorList>
    </citation>
    <scope>NUCLEOTIDE SEQUENCE [LARGE SCALE GENOMIC DNA]</scope>
    <source>
        <strain evidence="2 3">MSMB1302</strain>
    </source>
</reference>
<dbReference type="RefSeq" id="WP_059729612.1">
    <property type="nucleotide sequence ID" value="NZ_LOYH01000048.1"/>
</dbReference>
<evidence type="ECO:0000313" key="3">
    <source>
        <dbReference type="Proteomes" id="UP000069001"/>
    </source>
</evidence>
<evidence type="ECO:0000256" key="1">
    <source>
        <dbReference type="SAM" id="SignalP"/>
    </source>
</evidence>
<keyword evidence="1" id="KW-0732">Signal</keyword>
<dbReference type="AlphaFoldDB" id="A0A103ZND8"/>
<proteinExistence type="predicted"/>
<sequence>MSVRNSASLLVAGAAMLTMAACTSVQPLPYSGLASSSQLKQNRNDDSAKVPYRYDTPVAWSQYSKVVLDPVTIYRGSDNQFGDMKDADKAALADYMSKTFSEKLSKRFNVTRQAGPSTLRINLTLTGAEKTKPVVGQFMHFDIAGNLYNGVQAVRGGQGAFSGSVSYAVEIHDGSTGRLLEAYVSKQYPNAMNLPAAFGSLSAAKTGLDKGADALVERLR</sequence>
<dbReference type="Pfam" id="PF11769">
    <property type="entry name" value="DUF3313"/>
    <property type="match status" value="1"/>
</dbReference>
<accession>A0A103ZND8</accession>
<dbReference type="Proteomes" id="UP000069001">
    <property type="component" value="Unassembled WGS sequence"/>
</dbReference>
<dbReference type="PROSITE" id="PS51257">
    <property type="entry name" value="PROKAR_LIPOPROTEIN"/>
    <property type="match status" value="1"/>
</dbReference>
<evidence type="ECO:0008006" key="4">
    <source>
        <dbReference type="Google" id="ProtNLM"/>
    </source>
</evidence>
<feature type="chain" id="PRO_5007120134" description="DUF3313 domain-containing protein" evidence="1">
    <location>
        <begin position="21"/>
        <end position="220"/>
    </location>
</feature>
<organism evidence="2 3">
    <name type="scientific">Burkholderia cepacia</name>
    <name type="common">Pseudomonas cepacia</name>
    <dbReference type="NCBI Taxonomy" id="292"/>
    <lineage>
        <taxon>Bacteria</taxon>
        <taxon>Pseudomonadati</taxon>
        <taxon>Pseudomonadota</taxon>
        <taxon>Betaproteobacteria</taxon>
        <taxon>Burkholderiales</taxon>
        <taxon>Burkholderiaceae</taxon>
        <taxon>Burkholderia</taxon>
        <taxon>Burkholderia cepacia complex</taxon>
    </lineage>
</organism>
<comment type="caution">
    <text evidence="2">The sequence shown here is derived from an EMBL/GenBank/DDBJ whole genome shotgun (WGS) entry which is preliminary data.</text>
</comment>
<dbReference type="EMBL" id="LOYH01000048">
    <property type="protein sequence ID" value="KVK83139.1"/>
    <property type="molecule type" value="Genomic_DNA"/>
</dbReference>
<evidence type="ECO:0000313" key="2">
    <source>
        <dbReference type="EMBL" id="KVK83139.1"/>
    </source>
</evidence>
<protein>
    <recommendedName>
        <fullName evidence="4">DUF3313 domain-containing protein</fullName>
    </recommendedName>
</protein>
<name>A0A103ZND8_BURCE</name>
<feature type="signal peptide" evidence="1">
    <location>
        <begin position="1"/>
        <end position="20"/>
    </location>
</feature>